<reference evidence="2 3" key="1">
    <citation type="journal article" date="2018" name="PLoS ONE">
        <title>The draft genome of Kipferlia bialata reveals reductive genome evolution in fornicate parasites.</title>
        <authorList>
            <person name="Tanifuji G."/>
            <person name="Takabayashi S."/>
            <person name="Kume K."/>
            <person name="Takagi M."/>
            <person name="Nakayama T."/>
            <person name="Kamikawa R."/>
            <person name="Inagaki Y."/>
            <person name="Hashimoto T."/>
        </authorList>
    </citation>
    <scope>NUCLEOTIDE SEQUENCE [LARGE SCALE GENOMIC DNA]</scope>
    <source>
        <strain evidence="2">NY0173</strain>
    </source>
</reference>
<evidence type="ECO:0000313" key="3">
    <source>
        <dbReference type="Proteomes" id="UP000265618"/>
    </source>
</evidence>
<accession>A0A9K3D7L9</accession>
<organism evidence="2 3">
    <name type="scientific">Kipferlia bialata</name>
    <dbReference type="NCBI Taxonomy" id="797122"/>
    <lineage>
        <taxon>Eukaryota</taxon>
        <taxon>Metamonada</taxon>
        <taxon>Carpediemonas-like organisms</taxon>
        <taxon>Kipferlia</taxon>
    </lineage>
</organism>
<evidence type="ECO:0000313" key="2">
    <source>
        <dbReference type="EMBL" id="GIQ90406.1"/>
    </source>
</evidence>
<name>A0A9K3D7L9_9EUKA</name>
<comment type="caution">
    <text evidence="2">The sequence shown here is derived from an EMBL/GenBank/DDBJ whole genome shotgun (WGS) entry which is preliminary data.</text>
</comment>
<feature type="compositionally biased region" description="Basic and acidic residues" evidence="1">
    <location>
        <begin position="13"/>
        <end position="31"/>
    </location>
</feature>
<proteinExistence type="predicted"/>
<gene>
    <name evidence="2" type="ORF">KIPB_013189</name>
</gene>
<keyword evidence="3" id="KW-1185">Reference proteome</keyword>
<feature type="region of interest" description="Disordered" evidence="1">
    <location>
        <begin position="1"/>
        <end position="31"/>
    </location>
</feature>
<dbReference type="AlphaFoldDB" id="A0A9K3D7L9"/>
<dbReference type="EMBL" id="BDIP01006139">
    <property type="protein sequence ID" value="GIQ90406.1"/>
    <property type="molecule type" value="Genomic_DNA"/>
</dbReference>
<feature type="compositionally biased region" description="Gly residues" evidence="1">
    <location>
        <begin position="1"/>
        <end position="11"/>
    </location>
</feature>
<protein>
    <submittedName>
        <fullName evidence="2">Uncharacterized protein</fullName>
    </submittedName>
</protein>
<sequence>MAGDVVAGGGSVDARERQQIERQQEREQKREESLTLLPVYRAAVNECQKQKIERFTCRMPVALEDRVRTMDDWACTLFQRRQNDFLTRLAGTCLSLSAHSLYRPDPQRPLSLEH</sequence>
<evidence type="ECO:0000256" key="1">
    <source>
        <dbReference type="SAM" id="MobiDB-lite"/>
    </source>
</evidence>
<dbReference type="Proteomes" id="UP000265618">
    <property type="component" value="Unassembled WGS sequence"/>
</dbReference>